<dbReference type="GO" id="GO:0009898">
    <property type="term" value="C:cytoplasmic side of plasma membrane"/>
    <property type="evidence" value="ECO:0007669"/>
    <property type="project" value="TreeGrafter"/>
</dbReference>
<dbReference type="GO" id="GO:0051782">
    <property type="term" value="P:negative regulation of cell division"/>
    <property type="evidence" value="ECO:0007669"/>
    <property type="project" value="TreeGrafter"/>
</dbReference>
<reference evidence="4" key="1">
    <citation type="submission" date="2017-08" db="EMBL/GenBank/DDBJ databases">
        <authorList>
            <person name="Varghese N."/>
            <person name="Submissions S."/>
        </authorList>
    </citation>
    <scope>NUCLEOTIDE SEQUENCE [LARGE SCALE GENOMIC DNA]</scope>
    <source>
        <strain evidence="4">JC23</strain>
    </source>
</reference>
<dbReference type="Proteomes" id="UP000219252">
    <property type="component" value="Unassembled WGS sequence"/>
</dbReference>
<dbReference type="Gene3D" id="3.40.50.2300">
    <property type="match status" value="1"/>
</dbReference>
<dbReference type="RefSeq" id="WP_097148761.1">
    <property type="nucleotide sequence ID" value="NZ_OBQC01000003.1"/>
</dbReference>
<feature type="domain" description="Response regulatory" evidence="2">
    <location>
        <begin position="4"/>
        <end position="116"/>
    </location>
</feature>
<organism evidence="3 4">
    <name type="scientific">Ureibacillus acetophenoni</name>
    <dbReference type="NCBI Taxonomy" id="614649"/>
    <lineage>
        <taxon>Bacteria</taxon>
        <taxon>Bacillati</taxon>
        <taxon>Bacillota</taxon>
        <taxon>Bacilli</taxon>
        <taxon>Bacillales</taxon>
        <taxon>Caryophanaceae</taxon>
        <taxon>Ureibacillus</taxon>
    </lineage>
</organism>
<proteinExistence type="predicted"/>
<evidence type="ECO:0000313" key="3">
    <source>
        <dbReference type="EMBL" id="SOC37266.1"/>
    </source>
</evidence>
<dbReference type="PROSITE" id="PS50110">
    <property type="entry name" value="RESPONSE_REGULATORY"/>
    <property type="match status" value="1"/>
</dbReference>
<dbReference type="InterPro" id="IPR027417">
    <property type="entry name" value="P-loop_NTPase"/>
</dbReference>
<dbReference type="GO" id="GO:0005524">
    <property type="term" value="F:ATP binding"/>
    <property type="evidence" value="ECO:0007669"/>
    <property type="project" value="TreeGrafter"/>
</dbReference>
<dbReference type="GO" id="GO:0005829">
    <property type="term" value="C:cytosol"/>
    <property type="evidence" value="ECO:0007669"/>
    <property type="project" value="TreeGrafter"/>
</dbReference>
<evidence type="ECO:0000313" key="4">
    <source>
        <dbReference type="Proteomes" id="UP000219252"/>
    </source>
</evidence>
<dbReference type="OrthoDB" id="9794577at2"/>
<name>A0A285U9N7_9BACL</name>
<dbReference type="PANTHER" id="PTHR43384">
    <property type="entry name" value="SEPTUM SITE-DETERMINING PROTEIN MIND HOMOLOG, CHLOROPLASTIC-RELATED"/>
    <property type="match status" value="1"/>
</dbReference>
<feature type="modified residue" description="4-aspartylphosphate" evidence="1">
    <location>
        <position position="53"/>
    </location>
</feature>
<dbReference type="GO" id="GO:0000160">
    <property type="term" value="P:phosphorelay signal transduction system"/>
    <property type="evidence" value="ECO:0007669"/>
    <property type="project" value="InterPro"/>
</dbReference>
<protein>
    <submittedName>
        <fullName evidence="3">Pilus assembly protein CpaE</fullName>
    </submittedName>
</protein>
<dbReference type="GO" id="GO:0016887">
    <property type="term" value="F:ATP hydrolysis activity"/>
    <property type="evidence" value="ECO:0007669"/>
    <property type="project" value="TreeGrafter"/>
</dbReference>
<dbReference type="SUPFAM" id="SSF52540">
    <property type="entry name" value="P-loop containing nucleoside triphosphate hydrolases"/>
    <property type="match status" value="1"/>
</dbReference>
<keyword evidence="4" id="KW-1185">Reference proteome</keyword>
<dbReference type="Pfam" id="PF13614">
    <property type="entry name" value="AAA_31"/>
    <property type="match status" value="1"/>
</dbReference>
<evidence type="ECO:0000256" key="1">
    <source>
        <dbReference type="PROSITE-ProRule" id="PRU00169"/>
    </source>
</evidence>
<dbReference type="Gene3D" id="3.40.50.300">
    <property type="entry name" value="P-loop containing nucleotide triphosphate hydrolases"/>
    <property type="match status" value="1"/>
</dbReference>
<accession>A0A285U9N7</accession>
<gene>
    <name evidence="3" type="ORF">SAMN05877842_103114</name>
</gene>
<sequence length="380" mass="43570">MTTQVLLYTQDPTKIKQIHDSLINHNYFLFFANKREEIEIVLKNNRKMALLLDINEMNDGYQYCETLSLLYPEAFIILVGDEQELNLINALRSGANDVLSYTAEEDAIVEVLNRVEKHFKLKETQAMNKEQDQNGLVITACSTKGGVGKTTLIVNLASVLSNENLKVAVLDLSLQFGDVSLYYDVKPKKTIYEWVKEEYGVPNTDLSKYMIKHSSGVDIFPAPIRPEFSEAITEEHIHDLIQQCRRLYDYILIDTPPYLTEHTLISLEKSNEILLMTFMDLPTLKNNKIFIETLEALNLKYKVRIILNRYYKVKGIHPETVEKIFELPIFAQIPNKEKDITASINEGKPYALTNPNSAFSKSIKFLARKLIGSPNEINIK</sequence>
<dbReference type="InterPro" id="IPR050625">
    <property type="entry name" value="ParA/MinD_ATPase"/>
</dbReference>
<keyword evidence="1" id="KW-0597">Phosphoprotein</keyword>
<dbReference type="PANTHER" id="PTHR43384:SF13">
    <property type="entry name" value="SLR0110 PROTEIN"/>
    <property type="match status" value="1"/>
</dbReference>
<dbReference type="InterPro" id="IPR001789">
    <property type="entry name" value="Sig_transdc_resp-reg_receiver"/>
</dbReference>
<dbReference type="InterPro" id="IPR025669">
    <property type="entry name" value="AAA_dom"/>
</dbReference>
<dbReference type="AlphaFoldDB" id="A0A285U9N7"/>
<dbReference type="EMBL" id="OBQC01000003">
    <property type="protein sequence ID" value="SOC37266.1"/>
    <property type="molecule type" value="Genomic_DNA"/>
</dbReference>
<evidence type="ECO:0000259" key="2">
    <source>
        <dbReference type="PROSITE" id="PS50110"/>
    </source>
</evidence>